<accession>A0A7E5WSF7</accession>
<dbReference type="PANTHER" id="PTHR33939:SF1">
    <property type="entry name" value="DUF4371 DOMAIN-CONTAINING PROTEIN"/>
    <property type="match status" value="1"/>
</dbReference>
<proteinExistence type="predicted"/>
<dbReference type="Proteomes" id="UP000322000">
    <property type="component" value="Chromosome 23"/>
</dbReference>
<sequence length="464" mass="53637">MSRKNTVLNGQARKLVYHVHCFMQKEAKEGVSNLKQVQKRTAEATNTSVATVRRIIKESREDGFMSTFRTPGKKRPRAKPVTGVDDFEQGVIRRCIHNFHITENELPTVEKLRRKLQQDINFQGSERSLRRIIEILGFKWKNTEINRPVLIETSNIRLKRIEYLKRMSRYRHEGRLIVYTGESYIDSSHSTPAASSDESTNSIKKPISKRERVVIVHAASETGFIPNALLTFVAGIKTGDYNDNMNLENYEKWLRTQLIPNLPRNSVVVVDNAYYHNKQAPTSNAKISELQEWLTEKGIEYSEDMLKPQLYDLIKSNKGKHKKFRIGKILSEYNHDVIQLPPYHKDLNPIEMAWVEIKGYVSRKNVTWTIKGVTELIKENLELMGASEWSELCEKVRNIEEEYKRSDRVVDALTEELIIQNEDSDVDSHTDGDDDDDDDDDDDEKPTAVTSCFVKCELMEDDTP</sequence>
<protein>
    <submittedName>
        <fullName evidence="3">Uncharacterized protein LOC113504920</fullName>
    </submittedName>
</protein>
<organism evidence="2 3">
    <name type="scientific">Trichoplusia ni</name>
    <name type="common">Cabbage looper</name>
    <dbReference type="NCBI Taxonomy" id="7111"/>
    <lineage>
        <taxon>Eukaryota</taxon>
        <taxon>Metazoa</taxon>
        <taxon>Ecdysozoa</taxon>
        <taxon>Arthropoda</taxon>
        <taxon>Hexapoda</taxon>
        <taxon>Insecta</taxon>
        <taxon>Pterygota</taxon>
        <taxon>Neoptera</taxon>
        <taxon>Endopterygota</taxon>
        <taxon>Lepidoptera</taxon>
        <taxon>Glossata</taxon>
        <taxon>Ditrysia</taxon>
        <taxon>Noctuoidea</taxon>
        <taxon>Noctuidae</taxon>
        <taxon>Plusiinae</taxon>
        <taxon>Trichoplusia</taxon>
    </lineage>
</organism>
<reference evidence="3" key="1">
    <citation type="submission" date="2025-08" db="UniProtKB">
        <authorList>
            <consortium name="RefSeq"/>
        </authorList>
    </citation>
    <scope>IDENTIFICATION</scope>
</reference>
<name>A0A7E5WSF7_TRINI</name>
<dbReference type="AlphaFoldDB" id="A0A7E5WSF7"/>
<evidence type="ECO:0000313" key="3">
    <source>
        <dbReference type="RefSeq" id="XP_026743237.1"/>
    </source>
</evidence>
<gene>
    <name evidence="3" type="primary">LOC113504920</name>
</gene>
<dbReference type="OrthoDB" id="2266637at2759"/>
<dbReference type="PANTHER" id="PTHR33939">
    <property type="entry name" value="PROTEIN CBG22215"/>
    <property type="match status" value="1"/>
</dbReference>
<dbReference type="GeneID" id="113504920"/>
<dbReference type="GO" id="GO:0003676">
    <property type="term" value="F:nucleic acid binding"/>
    <property type="evidence" value="ECO:0007669"/>
    <property type="project" value="InterPro"/>
</dbReference>
<feature type="compositionally biased region" description="Acidic residues" evidence="1">
    <location>
        <begin position="432"/>
        <end position="444"/>
    </location>
</feature>
<dbReference type="RefSeq" id="XP_026743237.1">
    <property type="nucleotide sequence ID" value="XM_026887436.1"/>
</dbReference>
<dbReference type="InParanoid" id="A0A7E5WSF7"/>
<keyword evidence="2" id="KW-1185">Reference proteome</keyword>
<evidence type="ECO:0000313" key="2">
    <source>
        <dbReference type="Proteomes" id="UP000322000"/>
    </source>
</evidence>
<evidence type="ECO:0000256" key="1">
    <source>
        <dbReference type="SAM" id="MobiDB-lite"/>
    </source>
</evidence>
<dbReference type="InterPro" id="IPR036397">
    <property type="entry name" value="RNaseH_sf"/>
</dbReference>
<dbReference type="KEGG" id="tnl:113504920"/>
<dbReference type="Gene3D" id="3.30.420.10">
    <property type="entry name" value="Ribonuclease H-like superfamily/Ribonuclease H"/>
    <property type="match status" value="1"/>
</dbReference>
<feature type="region of interest" description="Disordered" evidence="1">
    <location>
        <begin position="420"/>
        <end position="449"/>
    </location>
</feature>